<dbReference type="Proteomes" id="UP000012065">
    <property type="component" value="Unassembled WGS sequence"/>
</dbReference>
<gene>
    <name evidence="2" type="ORF">BN14_08231</name>
</gene>
<accession>M5C4A0</accession>
<sequence length="609" mass="65709">MVNSVPSTTAPPAGGTAASHGSAKYSKDGTRVQITFRDGSQQTLPTIPKPQNIKKCKNIVEYLDFGEGKTFPRSMYLAIQQKMRIDMGTLLDNVAISWSEVSYSVRQTVLTSSLATFPVLYRFPNNWVAEMLMVKVCRNRRDTVANKKSRLRGQAEVEKTSVQAGDADKSKDEDEDSGGSEPQGDHDDEAVDKAEGEEGLVDESMHPDEDTEEFDDPPTEDQVNDPTSRDEFEDDEMETAEQGVNEADLDDLDGPEWQSQGDEYITIDEPEAQVDDLMFSQDEVETNKQLDAQAPSTLHAKSPIPLTIRTSSPSLPVVHPTPPRSESTPIRGKEKIKAPKAATKPKPIVPSIAVSTPPNSSTSHKVSSSTLSSKTPPAPPTAPTVPTNTTPASKIVKTRGRPAVPKKPAEKAPMTSKKTTDVLSKATLSNSRAPANKAPAASSGSIESGAQVSAASQKTTSKRKVQPDLESELAHEPEKPAVEPPAKKQKANTQVKRKGKATNRSNSWARKCQEEVAQLESANTNVKKKPATSAGLSNAIPGASSSASASTLDVPSTDQVKPPRRPRARPPPKDAPAEMTLAIKQEMVDLFDLKSASVPRRETRSTTKK</sequence>
<evidence type="ECO:0000256" key="1">
    <source>
        <dbReference type="SAM" id="MobiDB-lite"/>
    </source>
</evidence>
<feature type="compositionally biased region" description="Low complexity" evidence="1">
    <location>
        <begin position="1"/>
        <end position="23"/>
    </location>
</feature>
<dbReference type="HOGENOM" id="CLU_481617_0_0_1"/>
<proteinExistence type="predicted"/>
<comment type="caution">
    <text evidence="2">The sequence shown here is derived from an EMBL/GenBank/DDBJ whole genome shotgun (WGS) entry which is preliminary data.</text>
</comment>
<evidence type="ECO:0000313" key="3">
    <source>
        <dbReference type="Proteomes" id="UP000012065"/>
    </source>
</evidence>
<organism evidence="2 3">
    <name type="scientific">Thanatephorus cucumeris (strain AG1-IB / isolate 7/3/14)</name>
    <name type="common">Lettuce bottom rot fungus</name>
    <name type="synonym">Rhizoctonia solani</name>
    <dbReference type="NCBI Taxonomy" id="1108050"/>
    <lineage>
        <taxon>Eukaryota</taxon>
        <taxon>Fungi</taxon>
        <taxon>Dikarya</taxon>
        <taxon>Basidiomycota</taxon>
        <taxon>Agaricomycotina</taxon>
        <taxon>Agaricomycetes</taxon>
        <taxon>Cantharellales</taxon>
        <taxon>Ceratobasidiaceae</taxon>
        <taxon>Rhizoctonia</taxon>
        <taxon>Rhizoctonia solani AG-1</taxon>
    </lineage>
</organism>
<name>M5C4A0_THACB</name>
<feature type="compositionally biased region" description="Basic residues" evidence="1">
    <location>
        <begin position="487"/>
        <end position="501"/>
    </location>
</feature>
<feature type="compositionally biased region" description="Low complexity" evidence="1">
    <location>
        <begin position="357"/>
        <end position="375"/>
    </location>
</feature>
<feature type="compositionally biased region" description="Low complexity" evidence="1">
    <location>
        <begin position="384"/>
        <end position="393"/>
    </location>
</feature>
<feature type="region of interest" description="Disordered" evidence="1">
    <location>
        <begin position="147"/>
        <end position="265"/>
    </location>
</feature>
<evidence type="ECO:0000313" key="2">
    <source>
        <dbReference type="EMBL" id="CCO34139.1"/>
    </source>
</evidence>
<feature type="region of interest" description="Disordered" evidence="1">
    <location>
        <begin position="289"/>
        <end position="583"/>
    </location>
</feature>
<feature type="compositionally biased region" description="Basic and acidic residues" evidence="1">
    <location>
        <begin position="599"/>
        <end position="609"/>
    </location>
</feature>
<dbReference type="AlphaFoldDB" id="M5C4A0"/>
<feature type="compositionally biased region" description="Acidic residues" evidence="1">
    <location>
        <begin position="209"/>
        <end position="223"/>
    </location>
</feature>
<feature type="region of interest" description="Disordered" evidence="1">
    <location>
        <begin position="590"/>
        <end position="609"/>
    </location>
</feature>
<reference evidence="2 3" key="1">
    <citation type="journal article" date="2013" name="J. Biotechnol.">
        <title>Establishment and interpretation of the genome sequence of the phytopathogenic fungus Rhizoctonia solani AG1-IB isolate 7/3/14.</title>
        <authorList>
            <person name="Wibberg D.W."/>
            <person name="Jelonek L.J."/>
            <person name="Rupp O.R."/>
            <person name="Hennig M.H."/>
            <person name="Eikmeyer F.E."/>
            <person name="Goesmann A.G."/>
            <person name="Hartmann A.H."/>
            <person name="Borriss R.B."/>
            <person name="Grosch R.G."/>
            <person name="Puehler A.P."/>
            <person name="Schlueter A.S."/>
        </authorList>
    </citation>
    <scope>NUCLEOTIDE SEQUENCE [LARGE SCALE GENOMIC DNA]</scope>
    <source>
        <strain evidence="3">AG1-IB / isolate 7/3/14</strain>
    </source>
</reference>
<feature type="compositionally biased region" description="Polar residues" evidence="1">
    <location>
        <begin position="442"/>
        <end position="459"/>
    </location>
</feature>
<feature type="compositionally biased region" description="Basic and acidic residues" evidence="1">
    <location>
        <begin position="472"/>
        <end position="481"/>
    </location>
</feature>
<protein>
    <submittedName>
        <fullName evidence="2">Uncharacterized protein</fullName>
    </submittedName>
</protein>
<feature type="region of interest" description="Disordered" evidence="1">
    <location>
        <begin position="1"/>
        <end position="26"/>
    </location>
</feature>
<dbReference type="EMBL" id="CAOJ01012650">
    <property type="protein sequence ID" value="CCO34139.1"/>
    <property type="molecule type" value="Genomic_DNA"/>
</dbReference>